<dbReference type="Pfam" id="PF08646">
    <property type="entry name" value="Rep_fac-A_C"/>
    <property type="match status" value="1"/>
</dbReference>
<evidence type="ECO:0000313" key="9">
    <source>
        <dbReference type="Proteomes" id="UP000823674"/>
    </source>
</evidence>
<dbReference type="Pfam" id="PF02721">
    <property type="entry name" value="DUF223"/>
    <property type="match status" value="1"/>
</dbReference>
<dbReference type="Proteomes" id="UP000823674">
    <property type="component" value="Chromosome A02"/>
</dbReference>
<dbReference type="InterPro" id="IPR013955">
    <property type="entry name" value="Rep_factor-A_C"/>
</dbReference>
<evidence type="ECO:0000256" key="3">
    <source>
        <dbReference type="ARBA" id="ARBA00022771"/>
    </source>
</evidence>
<accession>A0ABQ7NJT6</accession>
<evidence type="ECO:0000313" key="8">
    <source>
        <dbReference type="EMBL" id="KAG5411155.1"/>
    </source>
</evidence>
<name>A0ABQ7NJT6_BRACM</name>
<dbReference type="Gene3D" id="2.40.50.140">
    <property type="entry name" value="Nucleic acid-binding proteins"/>
    <property type="match status" value="2"/>
</dbReference>
<comment type="caution">
    <text evidence="8">The sequence shown here is derived from an EMBL/GenBank/DDBJ whole genome shotgun (WGS) entry which is preliminary data.</text>
</comment>
<feature type="domain" description="Replication protein A 70 kDa DNA-binding subunit B/D first OB fold" evidence="6">
    <location>
        <begin position="4"/>
        <end position="43"/>
    </location>
</feature>
<comment type="similarity">
    <text evidence="1">Belongs to the replication factor A protein 1 family.</text>
</comment>
<proteinExistence type="inferred from homology"/>
<organism evidence="8 9">
    <name type="scientific">Brassica rapa subsp. trilocularis</name>
    <dbReference type="NCBI Taxonomy" id="1813537"/>
    <lineage>
        <taxon>Eukaryota</taxon>
        <taxon>Viridiplantae</taxon>
        <taxon>Streptophyta</taxon>
        <taxon>Embryophyta</taxon>
        <taxon>Tracheophyta</taxon>
        <taxon>Spermatophyta</taxon>
        <taxon>Magnoliopsida</taxon>
        <taxon>eudicotyledons</taxon>
        <taxon>Gunneridae</taxon>
        <taxon>Pentapetalae</taxon>
        <taxon>rosids</taxon>
        <taxon>malvids</taxon>
        <taxon>Brassicales</taxon>
        <taxon>Brassicaceae</taxon>
        <taxon>Brassiceae</taxon>
        <taxon>Brassica</taxon>
    </lineage>
</organism>
<keyword evidence="4" id="KW-0862">Zinc</keyword>
<dbReference type="CDD" id="cd04481">
    <property type="entry name" value="RPA1_DBD_B_like"/>
    <property type="match status" value="1"/>
</dbReference>
<dbReference type="InterPro" id="IPR047192">
    <property type="entry name" value="Euk_RPA1_DBD_C"/>
</dbReference>
<evidence type="ECO:0000256" key="1">
    <source>
        <dbReference type="ARBA" id="ARBA00005690"/>
    </source>
</evidence>
<reference evidence="8 9" key="1">
    <citation type="submission" date="2021-03" db="EMBL/GenBank/DDBJ databases">
        <authorList>
            <person name="King G.J."/>
            <person name="Bancroft I."/>
            <person name="Baten A."/>
            <person name="Bloomfield J."/>
            <person name="Borpatragohain P."/>
            <person name="He Z."/>
            <person name="Irish N."/>
            <person name="Irwin J."/>
            <person name="Liu K."/>
            <person name="Mauleon R.P."/>
            <person name="Moore J."/>
            <person name="Morris R."/>
            <person name="Ostergaard L."/>
            <person name="Wang B."/>
            <person name="Wells R."/>
        </authorList>
    </citation>
    <scope>NUCLEOTIDE SEQUENCE [LARGE SCALE GENOMIC DNA]</scope>
    <source>
        <strain evidence="8">R-o-18</strain>
        <tissue evidence="8">Leaf</tissue>
    </source>
</reference>
<dbReference type="PANTHER" id="PTHR47165">
    <property type="entry name" value="OS03G0429900 PROTEIN"/>
    <property type="match status" value="1"/>
</dbReference>
<keyword evidence="2" id="KW-0479">Metal-binding</keyword>
<evidence type="ECO:0000256" key="5">
    <source>
        <dbReference type="ARBA" id="ARBA00023125"/>
    </source>
</evidence>
<evidence type="ECO:0008006" key="10">
    <source>
        <dbReference type="Google" id="ProtNLM"/>
    </source>
</evidence>
<dbReference type="InterPro" id="IPR012340">
    <property type="entry name" value="NA-bd_OB-fold"/>
</dbReference>
<dbReference type="InterPro" id="IPR003871">
    <property type="entry name" value="RFA1B/D_OB_1st"/>
</dbReference>
<dbReference type="CDD" id="cd04476">
    <property type="entry name" value="RPA1_DBD_C"/>
    <property type="match status" value="1"/>
</dbReference>
<evidence type="ECO:0000256" key="4">
    <source>
        <dbReference type="ARBA" id="ARBA00022833"/>
    </source>
</evidence>
<dbReference type="SUPFAM" id="SSF50249">
    <property type="entry name" value="Nucleic acid-binding proteins"/>
    <property type="match status" value="3"/>
</dbReference>
<dbReference type="EMBL" id="JADBGQ010000002">
    <property type="protein sequence ID" value="KAG5411155.1"/>
    <property type="molecule type" value="Genomic_DNA"/>
</dbReference>
<keyword evidence="9" id="KW-1185">Reference proteome</keyword>
<feature type="domain" description="Replication factor A C-terminal" evidence="7">
    <location>
        <begin position="249"/>
        <end position="370"/>
    </location>
</feature>
<protein>
    <recommendedName>
        <fullName evidence="10">Replication factor A C-terminal domain-containing protein</fullName>
    </recommendedName>
</protein>
<gene>
    <name evidence="8" type="primary">A02p040460.1_BraROA</name>
    <name evidence="8" type="ORF">IGI04_007474</name>
</gene>
<evidence type="ECO:0000256" key="2">
    <source>
        <dbReference type="ARBA" id="ARBA00022723"/>
    </source>
</evidence>
<keyword evidence="3" id="KW-0863">Zinc-finger</keyword>
<dbReference type="PANTHER" id="PTHR47165:SF4">
    <property type="entry name" value="OS03G0429900 PROTEIN"/>
    <property type="match status" value="1"/>
</dbReference>
<evidence type="ECO:0000259" key="6">
    <source>
        <dbReference type="Pfam" id="PF02721"/>
    </source>
</evidence>
<keyword evidence="5" id="KW-0238">DNA-binding</keyword>
<evidence type="ECO:0000259" key="7">
    <source>
        <dbReference type="Pfam" id="PF08646"/>
    </source>
</evidence>
<sequence>MSINFVVDLKPFKTMWKIKMKVIRLWKQYSAGGGETIEMVLCDLKVELTHSCGSYRSTTHAYMISFLSTTRVRSCEQLPEDLSGFEPVKYKYVLDGTLNPDYLVDIIGQIVEISHIDHINVNGKETEKISLEFDERLPMVLWGKFACDVCEAMRVQDEHSTVLVLRFGKIKVWKEDRSLSNAYNVSNPPIIEVRKFIASLPKDDLPLAIVESKNSAIVNGVSAKDDFFILTPRKTIAQILETKQKCILLCTITAIDSDMGWFYLSCKVCSKRVLSVPTSPNDDGNDEDDLNHTYYCVKCKTYNPMTLPRYTLHLVVLDNTSNTKLVLFDNHAMQLLNQPCLQIAGLLIKSEESEDGQFHDLETQSDAPEVSLAIQGLPSKQSESFDMTPAKRIRAVNIHTEEILDDNTVTRSVSSVKIKKEKFAKSG</sequence>